<dbReference type="OrthoDB" id="5124426at2"/>
<evidence type="ECO:0000313" key="3">
    <source>
        <dbReference type="Proteomes" id="UP000215316"/>
    </source>
</evidence>
<name>A0A225CA04_9MICO</name>
<feature type="region of interest" description="Disordered" evidence="1">
    <location>
        <begin position="73"/>
        <end position="97"/>
    </location>
</feature>
<organism evidence="2 3">
    <name type="scientific">Clavibacter tessellarius</name>
    <dbReference type="NCBI Taxonomy" id="31965"/>
    <lineage>
        <taxon>Bacteria</taxon>
        <taxon>Bacillati</taxon>
        <taxon>Actinomycetota</taxon>
        <taxon>Actinomycetes</taxon>
        <taxon>Micrococcales</taxon>
        <taxon>Microbacteriaceae</taxon>
        <taxon>Clavibacter</taxon>
    </lineage>
</organism>
<protein>
    <submittedName>
        <fullName evidence="2">Uncharacterized protein</fullName>
    </submittedName>
</protein>
<gene>
    <name evidence="2" type="ORF">B5P24_10285</name>
</gene>
<evidence type="ECO:0000313" key="2">
    <source>
        <dbReference type="EMBL" id="OQJ63359.1"/>
    </source>
</evidence>
<feature type="compositionally biased region" description="Basic and acidic residues" evidence="1">
    <location>
        <begin position="76"/>
        <end position="87"/>
    </location>
</feature>
<comment type="caution">
    <text evidence="2">The sequence shown here is derived from an EMBL/GenBank/DDBJ whole genome shotgun (WGS) entry which is preliminary data.</text>
</comment>
<accession>A0A225CA04</accession>
<proteinExistence type="predicted"/>
<dbReference type="Proteomes" id="UP000215316">
    <property type="component" value="Unassembled WGS sequence"/>
</dbReference>
<evidence type="ECO:0000256" key="1">
    <source>
        <dbReference type="SAM" id="MobiDB-lite"/>
    </source>
</evidence>
<keyword evidence="3" id="KW-1185">Reference proteome</keyword>
<dbReference type="EMBL" id="MZMQ01000001">
    <property type="protein sequence ID" value="OQJ63359.1"/>
    <property type="molecule type" value="Genomic_DNA"/>
</dbReference>
<feature type="region of interest" description="Disordered" evidence="1">
    <location>
        <begin position="1"/>
        <end position="33"/>
    </location>
</feature>
<reference evidence="2" key="1">
    <citation type="submission" date="2017-08" db="EMBL/GenBank/DDBJ databases">
        <title>Genomes of multiple Clavibacter strains from different subspecies.</title>
        <authorList>
            <person name="Yuan X.-K."/>
            <person name="Li X.-S."/>
            <person name="Nie J."/>
            <person name="De Boer S.H."/>
        </authorList>
    </citation>
    <scope>NUCLEOTIDE SEQUENCE [LARGE SCALE GENOMIC DNA]</scope>
    <source>
        <strain evidence="2">ATCC 33566</strain>
    </source>
</reference>
<sequence length="165" mass="17637">MALSAAGLGGCAPTAAPEPTPAPTPSLTQEQQDDAAFQDVFARYVNLSTTEETDEKLSQLLTGDALQSEIASVRDISQKGESQEGKSRMSAFEVTSRGRDPQGVSYMVAQACLDVSGTRILDSGGRDVTPKRDDRLSLQMKAIKSEAGSWRISDSLRNETVHACD</sequence>
<dbReference type="AlphaFoldDB" id="A0A225CA04"/>